<proteinExistence type="predicted"/>
<name>A0AAD4DUQ8_9AGAM</name>
<dbReference type="Proteomes" id="UP001195769">
    <property type="component" value="Unassembled WGS sequence"/>
</dbReference>
<dbReference type="GeneID" id="64658953"/>
<sequence>MGWARFTLATLANSSLGHCCHLRWPLSASFPQTSRSARDKSYIQYRSSSDPLVSHGRHFGRTVFTLCNYPSLLTNGILRLEQMEDTPLEDFSAEERREHRVFEQLLDSYPGLLERAAGARGDDTKTLKSAVLDWVTPKGEAIQPPLHCNSKIDRGFNHPLTGSLLCPAGLDWNNPQTKENLRSGEILVCGDQWPIFLYAHHIYDPEDLWCGLLRSRLLVCSPFTVCSVDREPKATRSGNARLHGMKSVTIASIAYIATQVLFSRTDTTTDSEMFYHSFLDLLEDPEEFKEVDELLTWWNRQVFPTSFAAKRAISVNSALFKIRQKCVALKQATNVPL</sequence>
<keyword evidence="2" id="KW-1185">Reference proteome</keyword>
<reference evidence="1" key="1">
    <citation type="journal article" date="2020" name="New Phytol.">
        <title>Comparative genomics reveals dynamic genome evolution in host specialist ectomycorrhizal fungi.</title>
        <authorList>
            <person name="Lofgren L.A."/>
            <person name="Nguyen N.H."/>
            <person name="Vilgalys R."/>
            <person name="Ruytinx J."/>
            <person name="Liao H.L."/>
            <person name="Branco S."/>
            <person name="Kuo A."/>
            <person name="LaButti K."/>
            <person name="Lipzen A."/>
            <person name="Andreopoulos W."/>
            <person name="Pangilinan J."/>
            <person name="Riley R."/>
            <person name="Hundley H."/>
            <person name="Na H."/>
            <person name="Barry K."/>
            <person name="Grigoriev I.V."/>
            <person name="Stajich J.E."/>
            <person name="Kennedy P.G."/>
        </authorList>
    </citation>
    <scope>NUCLEOTIDE SEQUENCE</scope>
    <source>
        <strain evidence="1">FC203</strain>
    </source>
</reference>
<comment type="caution">
    <text evidence="1">The sequence shown here is derived from an EMBL/GenBank/DDBJ whole genome shotgun (WGS) entry which is preliminary data.</text>
</comment>
<dbReference type="RefSeq" id="XP_041218829.1">
    <property type="nucleotide sequence ID" value="XM_041364655.1"/>
</dbReference>
<dbReference type="AlphaFoldDB" id="A0AAD4DUQ8"/>
<organism evidence="1 2">
    <name type="scientific">Suillus fuscotomentosus</name>
    <dbReference type="NCBI Taxonomy" id="1912939"/>
    <lineage>
        <taxon>Eukaryota</taxon>
        <taxon>Fungi</taxon>
        <taxon>Dikarya</taxon>
        <taxon>Basidiomycota</taxon>
        <taxon>Agaricomycotina</taxon>
        <taxon>Agaricomycetes</taxon>
        <taxon>Agaricomycetidae</taxon>
        <taxon>Boletales</taxon>
        <taxon>Suillineae</taxon>
        <taxon>Suillaceae</taxon>
        <taxon>Suillus</taxon>
    </lineage>
</organism>
<dbReference type="InterPro" id="IPR046521">
    <property type="entry name" value="DUF6698"/>
</dbReference>
<evidence type="ECO:0000313" key="1">
    <source>
        <dbReference type="EMBL" id="KAG1893253.1"/>
    </source>
</evidence>
<evidence type="ECO:0000313" key="2">
    <source>
        <dbReference type="Proteomes" id="UP001195769"/>
    </source>
</evidence>
<gene>
    <name evidence="1" type="ORF">F5891DRAFT_1131324</name>
</gene>
<dbReference type="EMBL" id="JABBWK010000103">
    <property type="protein sequence ID" value="KAG1893253.1"/>
    <property type="molecule type" value="Genomic_DNA"/>
</dbReference>
<protein>
    <submittedName>
        <fullName evidence="1">Uncharacterized protein</fullName>
    </submittedName>
</protein>
<dbReference type="Pfam" id="PF20414">
    <property type="entry name" value="DUF6698"/>
    <property type="match status" value="1"/>
</dbReference>
<accession>A0AAD4DUQ8</accession>